<evidence type="ECO:0000256" key="11">
    <source>
        <dbReference type="RuleBase" id="RU003781"/>
    </source>
</evidence>
<dbReference type="GO" id="GO:0009146">
    <property type="term" value="P:purine nucleoside triphosphate catabolic process"/>
    <property type="evidence" value="ECO:0007669"/>
    <property type="project" value="UniProtKB-UniRule"/>
</dbReference>
<protein>
    <recommendedName>
        <fullName evidence="10">dITP/XTP pyrophosphatase</fullName>
        <ecNumber evidence="10">3.6.1.66</ecNumber>
    </recommendedName>
    <alternativeName>
        <fullName evidence="10">Non-canonical purine NTP pyrophosphatase</fullName>
    </alternativeName>
    <alternativeName>
        <fullName evidence="10">Non-standard purine NTP pyrophosphatase</fullName>
    </alternativeName>
    <alternativeName>
        <fullName evidence="10">Nucleoside-triphosphate diphosphatase</fullName>
    </alternativeName>
    <alternativeName>
        <fullName evidence="10">Nucleoside-triphosphate pyrophosphatase</fullName>
        <shortName evidence="10">NTPase</shortName>
    </alternativeName>
</protein>
<dbReference type="InterPro" id="IPR002637">
    <property type="entry name" value="RdgB/HAM1"/>
</dbReference>
<reference evidence="12 13" key="1">
    <citation type="submission" date="2018-10" db="EMBL/GenBank/DDBJ databases">
        <authorList>
            <person name="Grouzdev D.S."/>
            <person name="Krutkina M.S."/>
            <person name="Tourova T.P."/>
            <person name="Nazina T.N."/>
        </authorList>
    </citation>
    <scope>NUCLEOTIDE SEQUENCE [LARGE SCALE GENOMIC DNA]</scope>
    <source>
        <strain evidence="12 13">435</strain>
    </source>
</reference>
<feature type="binding site" evidence="10">
    <location>
        <begin position="152"/>
        <end position="155"/>
    </location>
    <ligand>
        <name>substrate</name>
    </ligand>
</feature>
<evidence type="ECO:0000256" key="9">
    <source>
        <dbReference type="ARBA" id="ARBA00052017"/>
    </source>
</evidence>
<dbReference type="GO" id="GO:0000166">
    <property type="term" value="F:nucleotide binding"/>
    <property type="evidence" value="ECO:0007669"/>
    <property type="project" value="UniProtKB-KW"/>
</dbReference>
<keyword evidence="7 10" id="KW-0546">Nucleotide metabolism</keyword>
<evidence type="ECO:0000256" key="5">
    <source>
        <dbReference type="ARBA" id="ARBA00022801"/>
    </source>
</evidence>
<comment type="catalytic activity">
    <reaction evidence="8 10">
        <text>dITP + H2O = dIMP + diphosphate + H(+)</text>
        <dbReference type="Rhea" id="RHEA:28342"/>
        <dbReference type="ChEBI" id="CHEBI:15377"/>
        <dbReference type="ChEBI" id="CHEBI:15378"/>
        <dbReference type="ChEBI" id="CHEBI:33019"/>
        <dbReference type="ChEBI" id="CHEBI:61194"/>
        <dbReference type="ChEBI" id="CHEBI:61382"/>
        <dbReference type="EC" id="3.6.1.66"/>
    </reaction>
</comment>
<dbReference type="PANTHER" id="PTHR11067">
    <property type="entry name" value="INOSINE TRIPHOSPHATE PYROPHOSPHATASE/HAM1 PROTEIN"/>
    <property type="match status" value="1"/>
</dbReference>
<evidence type="ECO:0000313" key="12">
    <source>
        <dbReference type="EMBL" id="RKO67707.1"/>
    </source>
</evidence>
<dbReference type="CDD" id="cd00515">
    <property type="entry name" value="HAM1"/>
    <property type="match status" value="1"/>
</dbReference>
<name>A0A494X3C3_9FIRM</name>
<evidence type="ECO:0000256" key="1">
    <source>
        <dbReference type="ARBA" id="ARBA00008023"/>
    </source>
</evidence>
<evidence type="ECO:0000256" key="7">
    <source>
        <dbReference type="ARBA" id="ARBA00023080"/>
    </source>
</evidence>
<keyword evidence="13" id="KW-1185">Reference proteome</keyword>
<organism evidence="12 13">
    <name type="scientific">Desulfofundulus salinus</name>
    <dbReference type="NCBI Taxonomy" id="2419843"/>
    <lineage>
        <taxon>Bacteria</taxon>
        <taxon>Bacillati</taxon>
        <taxon>Bacillota</taxon>
        <taxon>Clostridia</taxon>
        <taxon>Eubacteriales</taxon>
        <taxon>Peptococcaceae</taxon>
        <taxon>Desulfofundulus</taxon>
    </lineage>
</organism>
<comment type="similarity">
    <text evidence="1 10 11">Belongs to the HAM1 NTPase family.</text>
</comment>
<dbReference type="InterPro" id="IPR029001">
    <property type="entry name" value="ITPase-like_fam"/>
</dbReference>
<sequence>MKLVLATRNRGKVRELSQLLSPLGYEVVSLDHYPGVPEIIEDGATFKDNAVKKATVVARYTGQPALADDSGLEVDYLGGAPGVHSARFTGEGHDDRANNEKLLRLLAGVPPEKRTARFRCVVAVATPAGQVFTAEGTCEGVIADKPRGEGGFGYDPLFYVPSCGKTFAELDPAVKNQISHRGRALALIREILAGLRRELDAS</sequence>
<dbReference type="GO" id="GO:0046872">
    <property type="term" value="F:metal ion binding"/>
    <property type="evidence" value="ECO:0007669"/>
    <property type="project" value="UniProtKB-KW"/>
</dbReference>
<feature type="active site" description="Proton acceptor" evidence="10">
    <location>
        <position position="69"/>
    </location>
</feature>
<evidence type="ECO:0000256" key="2">
    <source>
        <dbReference type="ARBA" id="ARBA00011738"/>
    </source>
</evidence>
<feature type="binding site" evidence="10">
    <location>
        <position position="69"/>
    </location>
    <ligand>
        <name>Mg(2+)</name>
        <dbReference type="ChEBI" id="CHEBI:18420"/>
    </ligand>
</feature>
<keyword evidence="6 10" id="KW-0460">Magnesium</keyword>
<keyword evidence="4 10" id="KW-0547">Nucleotide-binding</keyword>
<feature type="binding site" evidence="10">
    <location>
        <begin position="180"/>
        <end position="181"/>
    </location>
    <ligand>
        <name>substrate</name>
    </ligand>
</feature>
<dbReference type="SUPFAM" id="SSF52972">
    <property type="entry name" value="ITPase-like"/>
    <property type="match status" value="1"/>
</dbReference>
<comment type="catalytic activity">
    <reaction evidence="10">
        <text>ITP + H2O = IMP + diphosphate + H(+)</text>
        <dbReference type="Rhea" id="RHEA:29399"/>
        <dbReference type="ChEBI" id="CHEBI:15377"/>
        <dbReference type="ChEBI" id="CHEBI:15378"/>
        <dbReference type="ChEBI" id="CHEBI:33019"/>
        <dbReference type="ChEBI" id="CHEBI:58053"/>
        <dbReference type="ChEBI" id="CHEBI:61402"/>
        <dbReference type="EC" id="3.6.1.66"/>
    </reaction>
</comment>
<dbReference type="FunFam" id="3.90.950.10:FF:000001">
    <property type="entry name" value="dITP/XTP pyrophosphatase"/>
    <property type="match status" value="1"/>
</dbReference>
<evidence type="ECO:0000256" key="3">
    <source>
        <dbReference type="ARBA" id="ARBA00022723"/>
    </source>
</evidence>
<dbReference type="GO" id="GO:0036220">
    <property type="term" value="F:ITP diphosphatase activity"/>
    <property type="evidence" value="ECO:0007669"/>
    <property type="project" value="UniProtKB-UniRule"/>
</dbReference>
<feature type="binding site" evidence="10">
    <location>
        <position position="175"/>
    </location>
    <ligand>
        <name>substrate</name>
    </ligand>
</feature>
<dbReference type="Gene3D" id="3.90.950.10">
    <property type="match status" value="1"/>
</dbReference>
<dbReference type="InterPro" id="IPR020922">
    <property type="entry name" value="dITP/XTP_pyrophosphatase"/>
</dbReference>
<keyword evidence="5 10" id="KW-0378">Hydrolase</keyword>
<dbReference type="RefSeq" id="WP_121452110.1">
    <property type="nucleotide sequence ID" value="NZ_RBWE01000001.1"/>
</dbReference>
<feature type="binding site" evidence="10">
    <location>
        <position position="70"/>
    </location>
    <ligand>
        <name>substrate</name>
    </ligand>
</feature>
<dbReference type="PANTHER" id="PTHR11067:SF9">
    <property type="entry name" value="INOSINE TRIPHOSPHATE PYROPHOSPHATASE"/>
    <property type="match status" value="1"/>
</dbReference>
<dbReference type="GO" id="GO:0036222">
    <property type="term" value="F:XTP diphosphatase activity"/>
    <property type="evidence" value="ECO:0007669"/>
    <property type="project" value="UniProtKB-UniRule"/>
</dbReference>
<evidence type="ECO:0000256" key="6">
    <source>
        <dbReference type="ARBA" id="ARBA00022842"/>
    </source>
</evidence>
<dbReference type="NCBIfam" id="TIGR00042">
    <property type="entry name" value="RdgB/HAM1 family non-canonical purine NTP pyrophosphatase"/>
    <property type="match status" value="1"/>
</dbReference>
<comment type="caution">
    <text evidence="10">Lacks conserved residue(s) required for the propagation of feature annotation.</text>
</comment>
<comment type="caution">
    <text evidence="12">The sequence shown here is derived from an EMBL/GenBank/DDBJ whole genome shotgun (WGS) entry which is preliminary data.</text>
</comment>
<evidence type="ECO:0000256" key="10">
    <source>
        <dbReference type="HAMAP-Rule" id="MF_01405"/>
    </source>
</evidence>
<evidence type="ECO:0000256" key="8">
    <source>
        <dbReference type="ARBA" id="ARBA00051875"/>
    </source>
</evidence>
<dbReference type="HAMAP" id="MF_01405">
    <property type="entry name" value="Non_canon_purine_NTPase"/>
    <property type="match status" value="1"/>
</dbReference>
<proteinExistence type="inferred from homology"/>
<dbReference type="EC" id="3.6.1.66" evidence="10"/>
<comment type="function">
    <text evidence="10">Pyrophosphatase that catalyzes the hydrolysis of nucleoside triphosphates to their monophosphate derivatives, with a high preference for the non-canonical purine nucleotides XTP (xanthosine triphosphate), dITP (deoxyinosine triphosphate) and ITP. Seems to function as a house-cleaning enzyme that removes non-canonical purine nucleotides from the nucleotide pool, thus preventing their incorporation into DNA/RNA and avoiding chromosomal lesions.</text>
</comment>
<accession>A0A494X3C3</accession>
<dbReference type="GO" id="GO:0017111">
    <property type="term" value="F:ribonucleoside triphosphate phosphatase activity"/>
    <property type="evidence" value="ECO:0007669"/>
    <property type="project" value="InterPro"/>
</dbReference>
<dbReference type="Pfam" id="PF01725">
    <property type="entry name" value="Ham1p_like"/>
    <property type="match status" value="1"/>
</dbReference>
<feature type="binding site" evidence="10">
    <location>
        <begin position="7"/>
        <end position="12"/>
    </location>
    <ligand>
        <name>substrate</name>
    </ligand>
</feature>
<dbReference type="GO" id="GO:0009117">
    <property type="term" value="P:nucleotide metabolic process"/>
    <property type="evidence" value="ECO:0007669"/>
    <property type="project" value="UniProtKB-KW"/>
</dbReference>
<dbReference type="OrthoDB" id="9807456at2"/>
<keyword evidence="3 10" id="KW-0479">Metal-binding</keyword>
<comment type="cofactor">
    <cofactor evidence="10">
        <name>Mg(2+)</name>
        <dbReference type="ChEBI" id="CHEBI:18420"/>
    </cofactor>
    <text evidence="10">Binds 1 Mg(2+) ion per subunit.</text>
</comment>
<gene>
    <name evidence="12" type="ORF">D7024_12615</name>
</gene>
<dbReference type="EMBL" id="RBWE01000001">
    <property type="protein sequence ID" value="RKO67707.1"/>
    <property type="molecule type" value="Genomic_DNA"/>
</dbReference>
<dbReference type="GO" id="GO:0005829">
    <property type="term" value="C:cytosol"/>
    <property type="evidence" value="ECO:0007669"/>
    <property type="project" value="TreeGrafter"/>
</dbReference>
<evidence type="ECO:0000313" key="13">
    <source>
        <dbReference type="Proteomes" id="UP000271256"/>
    </source>
</evidence>
<dbReference type="Proteomes" id="UP000271256">
    <property type="component" value="Unassembled WGS sequence"/>
</dbReference>
<dbReference type="AlphaFoldDB" id="A0A494X3C3"/>
<dbReference type="GO" id="GO:0035870">
    <property type="term" value="F:dITP diphosphatase activity"/>
    <property type="evidence" value="ECO:0007669"/>
    <property type="project" value="UniProtKB-UniRule"/>
</dbReference>
<comment type="subunit">
    <text evidence="2 10">Homodimer.</text>
</comment>
<comment type="catalytic activity">
    <reaction evidence="9 10">
        <text>XTP + H2O = XMP + diphosphate + H(+)</text>
        <dbReference type="Rhea" id="RHEA:28610"/>
        <dbReference type="ChEBI" id="CHEBI:15377"/>
        <dbReference type="ChEBI" id="CHEBI:15378"/>
        <dbReference type="ChEBI" id="CHEBI:33019"/>
        <dbReference type="ChEBI" id="CHEBI:57464"/>
        <dbReference type="ChEBI" id="CHEBI:61314"/>
        <dbReference type="EC" id="3.6.1.66"/>
    </reaction>
</comment>
<dbReference type="NCBIfam" id="NF011397">
    <property type="entry name" value="PRK14822.1"/>
    <property type="match status" value="1"/>
</dbReference>
<evidence type="ECO:0000256" key="4">
    <source>
        <dbReference type="ARBA" id="ARBA00022741"/>
    </source>
</evidence>